<dbReference type="InterPro" id="IPR024019">
    <property type="entry name" value="CHP04096"/>
</dbReference>
<sequence>MAMGLEEAATLEVTGDTVRPVSHVGKRVGGYLYVHRSACDALDEDARVVLALAERLVGEADWNVAKLSLEDESLSLLNYVQFFDNAFPELARSYRIDLAAETVRVLDYPEVANRPVLHRKELLLKPEHPRYSEYSQLTAALEHAGLLQNSHAVGYRRQWQERLTSGGYRIEGHTLKVVDAEAAHKFADVQRHRTALRRYAFSRPMQALARHGYLDGRRPIFDYGCGRGDDLRLLEMNGVPASGWDPHFRPDAEKIEALIVNLGFVINVIEQPTERVRVLRDAFAYAQELLVVGVMLQGATAAEHAVFGDGVLTSRGTFQKYFTQEECKTFIEHVLDVEPVPVAPGVFFVFRKEQDAQAFLERRVVNRVHLHHLRQRMPVISREERAEAAYREHQSALDPLWERYLSLGRAPHQDEVGNLDDLLEHFGTLRRALSFLERYHGDALIAEAAQARASDLRVYLALQLFRPRQRFSKYSLRIQRDIKAFFGSLRAARASAEALLYSIGNPENIQTDCRAAAEAGIGCLDDEQRSLTVHTEDVERLSERLRVYIGCATQLYGDPRAADLIKIHAETGKLSLMTYDDFEGRALPLMVERVKLNFRNQSIDLFEYGDEYPSPYLYNKSCYVSEEFPNYEEQQEFERKLSELELFDFSGYGPRREKFDAVLRSIRIEVQGFELVSATDIPELDEPCGKYHRFRDFIECGETQAEHGIPNIPKEPETYNALAQLAHEVIDPVMDYFGGIKLTYGFCSAELARKVPGRIDPSRDQHAGYEYNSRGNRICKRLGAAVDFLIEYENMAEVALWITENCRFDRLYFYGRNFPLHVSFGPESIGQVVQVKTTKNGRRVPKVLWCAQEELRRLAFVIS</sequence>
<organism evidence="1 2">
    <name type="scientific">Litchfieldella qijiaojingensis</name>
    <dbReference type="NCBI Taxonomy" id="980347"/>
    <lineage>
        <taxon>Bacteria</taxon>
        <taxon>Pseudomonadati</taxon>
        <taxon>Pseudomonadota</taxon>
        <taxon>Gammaproteobacteria</taxon>
        <taxon>Oceanospirillales</taxon>
        <taxon>Halomonadaceae</taxon>
        <taxon>Litchfieldella</taxon>
    </lineage>
</organism>
<gene>
    <name evidence="1" type="ORF">GCM10007160_39010</name>
</gene>
<reference evidence="2" key="1">
    <citation type="journal article" date="2019" name="Int. J. Syst. Evol. Microbiol.">
        <title>The Global Catalogue of Microorganisms (GCM) 10K type strain sequencing project: providing services to taxonomists for standard genome sequencing and annotation.</title>
        <authorList>
            <consortium name="The Broad Institute Genomics Platform"/>
            <consortium name="The Broad Institute Genome Sequencing Center for Infectious Disease"/>
            <person name="Wu L."/>
            <person name="Ma J."/>
        </authorList>
    </citation>
    <scope>NUCLEOTIDE SEQUENCE [LARGE SCALE GENOMIC DNA]</scope>
    <source>
        <strain evidence="2">KCTC 22228</strain>
    </source>
</reference>
<dbReference type="EMBL" id="BMXS01000029">
    <property type="protein sequence ID" value="GGY07802.1"/>
    <property type="molecule type" value="Genomic_DNA"/>
</dbReference>
<comment type="caution">
    <text evidence="1">The sequence shown here is derived from an EMBL/GenBank/DDBJ whole genome shotgun (WGS) entry which is preliminary data.</text>
</comment>
<protein>
    <recommendedName>
        <fullName evidence="3">DNA phosphorothioation-associated methyltransferase</fullName>
    </recommendedName>
</protein>
<keyword evidence="2" id="KW-1185">Reference proteome</keyword>
<proteinExistence type="predicted"/>
<dbReference type="InterPro" id="IPR009045">
    <property type="entry name" value="Zn_M74/Hedgehog-like"/>
</dbReference>
<dbReference type="SUPFAM" id="SSF55166">
    <property type="entry name" value="Hedgehog/DD-peptidase"/>
    <property type="match status" value="1"/>
</dbReference>
<evidence type="ECO:0008006" key="3">
    <source>
        <dbReference type="Google" id="ProtNLM"/>
    </source>
</evidence>
<dbReference type="RefSeq" id="WP_229803777.1">
    <property type="nucleotide sequence ID" value="NZ_BMXS01000029.1"/>
</dbReference>
<name>A0ABQ2Z879_9GAMM</name>
<evidence type="ECO:0000313" key="2">
    <source>
        <dbReference type="Proteomes" id="UP000653056"/>
    </source>
</evidence>
<accession>A0ABQ2Z879</accession>
<dbReference type="Proteomes" id="UP000653056">
    <property type="component" value="Unassembled WGS sequence"/>
</dbReference>
<evidence type="ECO:0000313" key="1">
    <source>
        <dbReference type="EMBL" id="GGY07802.1"/>
    </source>
</evidence>
<dbReference type="NCBIfam" id="TIGR04096">
    <property type="entry name" value="dnd_rel_methyl"/>
    <property type="match status" value="1"/>
</dbReference>